<evidence type="ECO:0000313" key="2">
    <source>
        <dbReference type="Proteomes" id="UP000074561"/>
    </source>
</evidence>
<accession>A0A127Q1B2</accession>
<dbReference type="EMBL" id="CP013234">
    <property type="protein sequence ID" value="AMP03821.1"/>
    <property type="molecule type" value="Genomic_DNA"/>
</dbReference>
<protein>
    <submittedName>
        <fullName evidence="1">Putative alpha-amylase protein</fullName>
    </submittedName>
</protein>
<dbReference type="AlphaFoldDB" id="A0A127Q1B2"/>
<dbReference type="STRING" id="279113.CPter91_1441"/>
<name>A0A127Q1B2_9BURK</name>
<reference evidence="1 2" key="1">
    <citation type="submission" date="2015-11" db="EMBL/GenBank/DDBJ databases">
        <title>Exploring the genomic traits of fungus-feeding bacterial genus Collimonas.</title>
        <authorList>
            <person name="Song C."/>
            <person name="Schmidt R."/>
            <person name="de Jager V."/>
            <person name="Krzyzanowska D."/>
            <person name="Jongedijk E."/>
            <person name="Cankar K."/>
            <person name="Beekwilder J."/>
            <person name="van Veen A."/>
            <person name="de Boer W."/>
            <person name="van Veen J.A."/>
            <person name="Garbeva P."/>
        </authorList>
    </citation>
    <scope>NUCLEOTIDE SEQUENCE [LARGE SCALE GENOMIC DNA]</scope>
    <source>
        <strain evidence="1 2">Ter91</strain>
    </source>
</reference>
<dbReference type="PATRIC" id="fig|279113.9.peg.1437"/>
<dbReference type="KEGG" id="cpra:CPter91_1441"/>
<dbReference type="InterPro" id="IPR017853">
    <property type="entry name" value="GH"/>
</dbReference>
<dbReference type="SUPFAM" id="SSF51445">
    <property type="entry name" value="(Trans)glycosidases"/>
    <property type="match status" value="1"/>
</dbReference>
<gene>
    <name evidence="1" type="ORF">CPter91_1441</name>
</gene>
<dbReference type="Gene3D" id="3.20.20.80">
    <property type="entry name" value="Glycosidases"/>
    <property type="match status" value="1"/>
</dbReference>
<proteinExistence type="predicted"/>
<organism evidence="1 2">
    <name type="scientific">Collimonas pratensis</name>
    <dbReference type="NCBI Taxonomy" id="279113"/>
    <lineage>
        <taxon>Bacteria</taxon>
        <taxon>Pseudomonadati</taxon>
        <taxon>Pseudomonadota</taxon>
        <taxon>Betaproteobacteria</taxon>
        <taxon>Burkholderiales</taxon>
        <taxon>Oxalobacteraceae</taxon>
        <taxon>Collimonas</taxon>
    </lineage>
</organism>
<dbReference type="Proteomes" id="UP000074561">
    <property type="component" value="Chromosome"/>
</dbReference>
<sequence length="451" mass="48262">MAVPAGSAPATLSRIADMSFTIAPRIYCINPTLVSRQGWPALLDHCANLGFDHVMLANTLNLGQHGAGEDGLELEQLTAACAERGLRLLLDIVLDRVTPEDPLIATCPHWFDSKSLSDDSLSADGLPLRMEDSAVQHGVSALWRRRLQALLDAGVAGFVCSVPAAVPAALWQPLMAATRDYCGSVNFLAWTPGAATPQLDPLAGAGFDAVFCPGAWWDYQATRYVREQDNLSGVATIIAFPETPFGPRLAGQLSLTDIPSRRRASLRALRFAAASGNGILVPMGFEFGLTVPLDTALTPVQYDSLCKEAEIDLCDEIQQANRFIVDIGRYFLGAPVTLLHSPGGGLALLQRSTRAGLGGPRDDSARLSLLIVVNQDLYQPWQGDVEDIFSHVDGYLGQADLSDWNQGRPEAQALPQGPLLFEAAEIKLWLARAVPSDAGNGNGNGDSRQAA</sequence>
<evidence type="ECO:0000313" key="1">
    <source>
        <dbReference type="EMBL" id="AMP03821.1"/>
    </source>
</evidence>